<keyword evidence="2 6" id="KW-0812">Transmembrane</keyword>
<feature type="compositionally biased region" description="Basic and acidic residues" evidence="5">
    <location>
        <begin position="510"/>
        <end position="523"/>
    </location>
</feature>
<comment type="caution">
    <text evidence="7">The sequence shown here is derived from an EMBL/GenBank/DDBJ whole genome shotgun (WGS) entry which is preliminary data.</text>
</comment>
<evidence type="ECO:0000256" key="6">
    <source>
        <dbReference type="SAM" id="Phobius"/>
    </source>
</evidence>
<keyword evidence="3 6" id="KW-1133">Transmembrane helix</keyword>
<organism evidence="7 8">
    <name type="scientific">Paramuricea clavata</name>
    <name type="common">Red gorgonian</name>
    <name type="synonym">Violescent sea-whip</name>
    <dbReference type="NCBI Taxonomy" id="317549"/>
    <lineage>
        <taxon>Eukaryota</taxon>
        <taxon>Metazoa</taxon>
        <taxon>Cnidaria</taxon>
        <taxon>Anthozoa</taxon>
        <taxon>Octocorallia</taxon>
        <taxon>Malacalcyonacea</taxon>
        <taxon>Plexauridae</taxon>
        <taxon>Paramuricea</taxon>
    </lineage>
</organism>
<feature type="transmembrane region" description="Helical" evidence="6">
    <location>
        <begin position="354"/>
        <end position="374"/>
    </location>
</feature>
<reference evidence="7" key="1">
    <citation type="submission" date="2020-04" db="EMBL/GenBank/DDBJ databases">
        <authorList>
            <person name="Alioto T."/>
            <person name="Alioto T."/>
            <person name="Gomez Garrido J."/>
        </authorList>
    </citation>
    <scope>NUCLEOTIDE SEQUENCE</scope>
    <source>
        <strain evidence="7">A484AB</strain>
    </source>
</reference>
<evidence type="ECO:0000256" key="1">
    <source>
        <dbReference type="ARBA" id="ARBA00004141"/>
    </source>
</evidence>
<dbReference type="Gene3D" id="1.20.1250.20">
    <property type="entry name" value="MFS general substrate transporter like domains"/>
    <property type="match status" value="1"/>
</dbReference>
<feature type="transmembrane region" description="Helical" evidence="6">
    <location>
        <begin position="151"/>
        <end position="170"/>
    </location>
</feature>
<feature type="transmembrane region" description="Helical" evidence="6">
    <location>
        <begin position="237"/>
        <end position="257"/>
    </location>
</feature>
<protein>
    <submittedName>
        <fullName evidence="7">Organic cation transporter -like</fullName>
    </submittedName>
</protein>
<feature type="transmembrane region" description="Helical" evidence="6">
    <location>
        <begin position="176"/>
        <end position="198"/>
    </location>
</feature>
<evidence type="ECO:0000313" key="8">
    <source>
        <dbReference type="Proteomes" id="UP001152795"/>
    </source>
</evidence>
<keyword evidence="4 6" id="KW-0472">Membrane</keyword>
<dbReference type="GO" id="GO:0016020">
    <property type="term" value="C:membrane"/>
    <property type="evidence" value="ECO:0007669"/>
    <property type="project" value="UniProtKB-SubCell"/>
</dbReference>
<feature type="transmembrane region" description="Helical" evidence="6">
    <location>
        <begin position="458"/>
        <end position="478"/>
    </location>
</feature>
<sequence>MDVTIVDELFINLGDPGKFQMISYFFLVTNMIFAIANHLNVVFYAAKTPHHCKLNVNQTLQDFVPFVRHSKYEEQLDGCHVYTALNSSETEPCRNGWTYDLKHGEKTIISEFNLVCDDAYKSELATTIYFGGVMVGSLFYGFLADKYGRKPSLVIAQLSAGVLSFAIFIFRNYYAFVILRFLLGIQVQAFITLSIVLAMELFQTKHRARAGVFFGIIAVSGGVVLGILAYFIRDWKYIQLTLSFFPFIQLLFLCFVLESPRWLIVHKQFDKVEKIVHRIVSFNNLPYPEQVMQGIKNNSSQYQTTPGQKATVLDLFKSPSLRRTTFILIIIWFTVSAAFYGLAINISFLFGDKYVNFAISEAVDMCAVILMFWAVPKFGRRMPLTLAFFICGMANVISVITITIESDATWVKILGTATALLGKSCAVSALNTLPTFTAELYPTVIRNIFLLGAYTATYVPYCILGVISLTSAFLILLLPETHNKSLMDTIDHVRGGVERRDEDDGSSQMAEEKEAFFHEESSV</sequence>
<dbReference type="AlphaFoldDB" id="A0A7D9HDV3"/>
<feature type="transmembrane region" description="Helical" evidence="6">
    <location>
        <begin position="326"/>
        <end position="348"/>
    </location>
</feature>
<evidence type="ECO:0000256" key="4">
    <source>
        <dbReference type="ARBA" id="ARBA00023136"/>
    </source>
</evidence>
<feature type="region of interest" description="Disordered" evidence="5">
    <location>
        <begin position="497"/>
        <end position="523"/>
    </location>
</feature>
<evidence type="ECO:0000256" key="3">
    <source>
        <dbReference type="ARBA" id="ARBA00022989"/>
    </source>
</evidence>
<evidence type="ECO:0000256" key="5">
    <source>
        <dbReference type="SAM" id="MobiDB-lite"/>
    </source>
</evidence>
<dbReference type="SUPFAM" id="SSF103473">
    <property type="entry name" value="MFS general substrate transporter"/>
    <property type="match status" value="1"/>
</dbReference>
<dbReference type="GO" id="GO:0022857">
    <property type="term" value="F:transmembrane transporter activity"/>
    <property type="evidence" value="ECO:0007669"/>
    <property type="project" value="InterPro"/>
</dbReference>
<proteinExistence type="predicted"/>
<dbReference type="OrthoDB" id="3936150at2759"/>
<dbReference type="Proteomes" id="UP001152795">
    <property type="component" value="Unassembled WGS sequence"/>
</dbReference>
<feature type="transmembrane region" description="Helical" evidence="6">
    <location>
        <begin position="127"/>
        <end position="144"/>
    </location>
</feature>
<dbReference type="InterPro" id="IPR020846">
    <property type="entry name" value="MFS_dom"/>
</dbReference>
<dbReference type="InterPro" id="IPR036259">
    <property type="entry name" value="MFS_trans_sf"/>
</dbReference>
<keyword evidence="8" id="KW-1185">Reference proteome</keyword>
<feature type="transmembrane region" description="Helical" evidence="6">
    <location>
        <begin position="210"/>
        <end position="231"/>
    </location>
</feature>
<feature type="transmembrane region" description="Helical" evidence="6">
    <location>
        <begin position="21"/>
        <end position="46"/>
    </location>
</feature>
<dbReference type="Pfam" id="PF00083">
    <property type="entry name" value="Sugar_tr"/>
    <property type="match status" value="1"/>
</dbReference>
<comment type="subcellular location">
    <subcellularLocation>
        <location evidence="1">Membrane</location>
        <topology evidence="1">Multi-pass membrane protein</topology>
    </subcellularLocation>
</comment>
<feature type="transmembrane region" description="Helical" evidence="6">
    <location>
        <begin position="386"/>
        <end position="404"/>
    </location>
</feature>
<evidence type="ECO:0000256" key="2">
    <source>
        <dbReference type="ARBA" id="ARBA00022692"/>
    </source>
</evidence>
<evidence type="ECO:0000313" key="7">
    <source>
        <dbReference type="EMBL" id="CAB3978268.1"/>
    </source>
</evidence>
<dbReference type="PROSITE" id="PS50850">
    <property type="entry name" value="MFS"/>
    <property type="match status" value="1"/>
</dbReference>
<dbReference type="PANTHER" id="PTHR24064">
    <property type="entry name" value="SOLUTE CARRIER FAMILY 22 MEMBER"/>
    <property type="match status" value="1"/>
</dbReference>
<dbReference type="InterPro" id="IPR005828">
    <property type="entry name" value="MFS_sugar_transport-like"/>
</dbReference>
<dbReference type="EMBL" id="CACRXK020000100">
    <property type="protein sequence ID" value="CAB3978268.1"/>
    <property type="molecule type" value="Genomic_DNA"/>
</dbReference>
<name>A0A7D9HDV3_PARCT</name>
<accession>A0A7D9HDV3</accession>
<gene>
    <name evidence="7" type="ORF">PACLA_8A032113</name>
</gene>